<dbReference type="Proteomes" id="UP000002931">
    <property type="component" value="Unassembled WGS sequence"/>
</dbReference>
<evidence type="ECO:0000313" key="2">
    <source>
        <dbReference type="Proteomes" id="UP000002931"/>
    </source>
</evidence>
<dbReference type="AlphaFoldDB" id="A3VLG8"/>
<sequence length="169" mass="19840">MKKTITLKAKRTFALGHHSVDRDHEIRLIRNDTAKRRSPLLYDFGSYYGTFEVFPHQAYRHAQRLRAAMRGGLGCKPLELDDYDTLMLWRVPEHINKPSTAPELHVWPSTATHYPHLRLPMDQVKVWFQFVNRFAKDFEIEMDFRGDRKPRGYVHPSEYRAWTGVAGSA</sequence>
<name>A3VLG8_9RHOB</name>
<comment type="caution">
    <text evidence="1">The sequence shown here is derived from an EMBL/GenBank/DDBJ whole genome shotgun (WGS) entry which is preliminary data.</text>
</comment>
<reference evidence="1 2" key="1">
    <citation type="journal article" date="2010" name="J. Bacteriol.">
        <title>Genome sequences of Pelagibaca bermudensis HTCC2601T and Maritimibacter alkaliphilus HTCC2654T, the type strains of two marine Roseobacter genera.</title>
        <authorList>
            <person name="Thrash J.C."/>
            <person name="Cho J.C."/>
            <person name="Ferriera S."/>
            <person name="Johnson J."/>
            <person name="Vergin K.L."/>
            <person name="Giovannoni S.J."/>
        </authorList>
    </citation>
    <scope>NUCLEOTIDE SEQUENCE [LARGE SCALE GENOMIC DNA]</scope>
    <source>
        <strain evidence="1 2">HTCC2654</strain>
    </source>
</reference>
<dbReference type="HOGENOM" id="CLU_1576615_0_0_5"/>
<dbReference type="STRING" id="314271.RB2654_21848"/>
<keyword evidence="2" id="KW-1185">Reference proteome</keyword>
<accession>A3VLG8</accession>
<protein>
    <submittedName>
        <fullName evidence="1">Uncharacterized protein</fullName>
    </submittedName>
</protein>
<gene>
    <name evidence="1" type="ORF">RB2654_21848</name>
</gene>
<dbReference type="RefSeq" id="WP_008335752.1">
    <property type="nucleotide sequence ID" value="NZ_CH902580.1"/>
</dbReference>
<proteinExistence type="predicted"/>
<organism evidence="1 2">
    <name type="scientific">Maritimibacter alkaliphilus HTCC2654</name>
    <dbReference type="NCBI Taxonomy" id="314271"/>
    <lineage>
        <taxon>Bacteria</taxon>
        <taxon>Pseudomonadati</taxon>
        <taxon>Pseudomonadota</taxon>
        <taxon>Alphaproteobacteria</taxon>
        <taxon>Rhodobacterales</taxon>
        <taxon>Roseobacteraceae</taxon>
        <taxon>Maritimibacter</taxon>
    </lineage>
</organism>
<evidence type="ECO:0000313" key="1">
    <source>
        <dbReference type="EMBL" id="EAQ10856.1"/>
    </source>
</evidence>
<dbReference type="EMBL" id="AAMT01000023">
    <property type="protein sequence ID" value="EAQ10856.1"/>
    <property type="molecule type" value="Genomic_DNA"/>
</dbReference>